<feature type="transmembrane region" description="Helical" evidence="1">
    <location>
        <begin position="206"/>
        <end position="226"/>
    </location>
</feature>
<keyword evidence="3" id="KW-1185">Reference proteome</keyword>
<gene>
    <name evidence="2" type="ORF">KQX54_004482</name>
</gene>
<evidence type="ECO:0000256" key="1">
    <source>
        <dbReference type="SAM" id="Phobius"/>
    </source>
</evidence>
<dbReference type="AlphaFoldDB" id="A0AAV7I0P6"/>
<evidence type="ECO:0000313" key="3">
    <source>
        <dbReference type="Proteomes" id="UP000826195"/>
    </source>
</evidence>
<reference evidence="2 3" key="1">
    <citation type="journal article" date="2021" name="J. Hered.">
        <title>A chromosome-level genome assembly of the parasitoid wasp, Cotesia glomerata (Hymenoptera: Braconidae).</title>
        <authorList>
            <person name="Pinto B.J."/>
            <person name="Weis J.J."/>
            <person name="Gamble T."/>
            <person name="Ode P.J."/>
            <person name="Paul R."/>
            <person name="Zaspel J.M."/>
        </authorList>
    </citation>
    <scope>NUCLEOTIDE SEQUENCE [LARGE SCALE GENOMIC DNA]</scope>
    <source>
        <strain evidence="2">CgM1</strain>
    </source>
</reference>
<proteinExistence type="predicted"/>
<protein>
    <submittedName>
        <fullName evidence="2">Uncharacterized protein</fullName>
    </submittedName>
</protein>
<keyword evidence="1" id="KW-1133">Transmembrane helix</keyword>
<feature type="transmembrane region" description="Helical" evidence="1">
    <location>
        <begin position="168"/>
        <end position="194"/>
    </location>
</feature>
<dbReference type="EMBL" id="JAHXZJ010002609">
    <property type="protein sequence ID" value="KAH0539389.1"/>
    <property type="molecule type" value="Genomic_DNA"/>
</dbReference>
<sequence length="235" mass="26778">MMMSKRIEGLSEEDNERYQWFDIDELWTRRFSICSIVIVIVILLQRWVRGEEDPPDPSQIVMEIAVYIVLERDGRREERRTISFHGNEPDVDKSHVDLVSNVRRARNSTVCSLNCSQDYFFLFCNTPARHFSSISGLQANTSDSTSCGYVYKLHSMDYFRNFLRTRLLAVKILLFWIGSDQMALLVSLLIASLVNDPMGAVGAGDLTRTLLPLPSAIGLYYAYSLLKSLSGCVSK</sequence>
<accession>A0AAV7I0P6</accession>
<keyword evidence="1" id="KW-0472">Membrane</keyword>
<name>A0AAV7I0P6_COTGL</name>
<organism evidence="2 3">
    <name type="scientific">Cotesia glomerata</name>
    <name type="common">Lepidopteran parasitic wasp</name>
    <name type="synonym">Apanteles glomeratus</name>
    <dbReference type="NCBI Taxonomy" id="32391"/>
    <lineage>
        <taxon>Eukaryota</taxon>
        <taxon>Metazoa</taxon>
        <taxon>Ecdysozoa</taxon>
        <taxon>Arthropoda</taxon>
        <taxon>Hexapoda</taxon>
        <taxon>Insecta</taxon>
        <taxon>Pterygota</taxon>
        <taxon>Neoptera</taxon>
        <taxon>Endopterygota</taxon>
        <taxon>Hymenoptera</taxon>
        <taxon>Apocrita</taxon>
        <taxon>Ichneumonoidea</taxon>
        <taxon>Braconidae</taxon>
        <taxon>Microgastrinae</taxon>
        <taxon>Cotesia</taxon>
    </lineage>
</organism>
<evidence type="ECO:0000313" key="2">
    <source>
        <dbReference type="EMBL" id="KAH0539389.1"/>
    </source>
</evidence>
<keyword evidence="1" id="KW-0812">Transmembrane</keyword>
<dbReference type="Proteomes" id="UP000826195">
    <property type="component" value="Unassembled WGS sequence"/>
</dbReference>
<comment type="caution">
    <text evidence="2">The sequence shown here is derived from an EMBL/GenBank/DDBJ whole genome shotgun (WGS) entry which is preliminary data.</text>
</comment>